<dbReference type="GO" id="GO:0000045">
    <property type="term" value="P:autophagosome assembly"/>
    <property type="evidence" value="ECO:0007669"/>
    <property type="project" value="TreeGrafter"/>
</dbReference>
<dbReference type="SMART" id="SM00220">
    <property type="entry name" value="S_TKc"/>
    <property type="match status" value="1"/>
</dbReference>
<evidence type="ECO:0000256" key="4">
    <source>
        <dbReference type="ARBA" id="ARBA00022840"/>
    </source>
</evidence>
<name>A0A8J8T8X2_HALGN</name>
<dbReference type="Gene3D" id="1.10.510.10">
    <property type="entry name" value="Transferase(Phosphotransferase) domain 1"/>
    <property type="match status" value="1"/>
</dbReference>
<dbReference type="GO" id="GO:0005524">
    <property type="term" value="F:ATP binding"/>
    <property type="evidence" value="ECO:0007669"/>
    <property type="project" value="UniProtKB-KW"/>
</dbReference>
<feature type="domain" description="Protein kinase" evidence="6">
    <location>
        <begin position="375"/>
        <end position="647"/>
    </location>
</feature>
<evidence type="ECO:0000313" key="8">
    <source>
        <dbReference type="Proteomes" id="UP000785679"/>
    </source>
</evidence>
<feature type="compositionally biased region" description="Low complexity" evidence="5">
    <location>
        <begin position="1"/>
        <end position="14"/>
    </location>
</feature>
<feature type="compositionally biased region" description="Polar residues" evidence="5">
    <location>
        <begin position="97"/>
        <end position="116"/>
    </location>
</feature>
<dbReference type="SUPFAM" id="SSF56112">
    <property type="entry name" value="Protein kinase-like (PK-like)"/>
    <property type="match status" value="1"/>
</dbReference>
<dbReference type="AlphaFoldDB" id="A0A8J8T8X2"/>
<feature type="region of interest" description="Disordered" evidence="5">
    <location>
        <begin position="75"/>
        <end position="142"/>
    </location>
</feature>
<evidence type="ECO:0000256" key="5">
    <source>
        <dbReference type="SAM" id="MobiDB-lite"/>
    </source>
</evidence>
<dbReference type="InterPro" id="IPR008271">
    <property type="entry name" value="Ser/Thr_kinase_AS"/>
</dbReference>
<sequence>MQQQQPVQSRNQVSKSPIQNTQNDSKSPHRGQGGHRNSLQPSNTGQLAAQLHNQINQLKLMATPSAANALQNQMNSSVGGHKNQGGQQSPTKKKRPNQSMQPQNVPNVNPHGTSNTNKDHSVTGPPPVQNVRYPQPVRFSKREHPEMIKAKLDYSRDIDWYDVQSVQVIPKQSLQHWSQQAQQRNNEKQQNPFNATATKEVQFGIWSNKFLIVRETRFSSEQDGNTRKIEPALADSFKDIQARWDSSSMRWLNIIFWEARFHHNRQPIKKGQAGVAPQDQPRQEGIFGSGVGHLNNNHGVPYVTIIPYKCPVSHTLGTDKDEGYDSYWANTNELGQTYADFVVVIEVQSLSELEVARVALQDTVMISQPELDSRFQFVKRIGSGSQATVDHYKAIPQIINKFDEPESFAVKTYRVGNDNKNTCSEELILNEIQFLRQLKLCHNIVQLDSVYLKHKQDQSKHLILVMKLAKHGSIHKQLIKRRKFSEEEVRTIMAQLLLALDLMHRKSIIHRDIKPDNILLIDQKDLSVCITDLGMACLITDEEELRMKCGSPGYVAPEILKNKQATTRADIFSLGSFFFNLISGTSLFKGANAKEVLSQNKYSNPGMTLSERLPYTSKECISLMKDMLTIEPDQRPSAETCLQHPWFSCDREALENSLLINKNHDMINNLLNGRAGSVLGFGGGNPTGSFLDNGVSLKEFESFIITPNYYALLECISNFDNQLTLNVPNLGGKSPNRQISPNASIGNFNSATNALASNFNKTYDPNHLTPFAKTQLGNKFNNATLGPGPGVAQQYPQQSYDSAAAAFRSSKGSSFNLKRAESAGSLKIQFCYNKIINNQKQKSTQMRQQESQQIVLANVNAGGGREGAHIGISPLEAGPGMGIATNQPANNARFLSGINLIVPKDNNSNASKERRRGSHQTPINILAPQNLKAGGEMAMQSNNMMLSGVVGGGDLEFNQPTANKSKKVTPLNQINSGIIGQDDVLLNTVNLNQTSTNKNQTENQRQSRFKDPGTNKNQVPPTIAGAGNSNPITGQNTFGFHQGGGGGNANSANQQLSINYQGAGARQQQNINQQDASNHRVGQQLGVTVLASSCQLKNTSSQIAVVQPMKQINIKTNISSLQTEERSMALKNHPSLYFEDGISHFQQIEDHSLINVAQNMMQQLPSGGGSVQFKKDPRATMLSASKPVKRYRFPAASQVHYANNDGFEFM</sequence>
<dbReference type="InterPro" id="IPR045269">
    <property type="entry name" value="Atg1-like"/>
</dbReference>
<dbReference type="EMBL" id="RRYP01001360">
    <property type="protein sequence ID" value="TNV86045.1"/>
    <property type="molecule type" value="Genomic_DNA"/>
</dbReference>
<evidence type="ECO:0000256" key="1">
    <source>
        <dbReference type="ARBA" id="ARBA00022679"/>
    </source>
</evidence>
<feature type="region of interest" description="Disordered" evidence="5">
    <location>
        <begin position="177"/>
        <end position="196"/>
    </location>
</feature>
<evidence type="ECO:0000259" key="6">
    <source>
        <dbReference type="PROSITE" id="PS50011"/>
    </source>
</evidence>
<feature type="compositionally biased region" description="Low complexity" evidence="5">
    <location>
        <begin position="177"/>
        <end position="191"/>
    </location>
</feature>
<dbReference type="GO" id="GO:0000407">
    <property type="term" value="C:phagophore assembly site"/>
    <property type="evidence" value="ECO:0007669"/>
    <property type="project" value="TreeGrafter"/>
</dbReference>
<dbReference type="GO" id="GO:0005776">
    <property type="term" value="C:autophagosome"/>
    <property type="evidence" value="ECO:0007669"/>
    <property type="project" value="TreeGrafter"/>
</dbReference>
<feature type="region of interest" description="Disordered" evidence="5">
    <location>
        <begin position="1"/>
        <end position="42"/>
    </location>
</feature>
<dbReference type="GO" id="GO:0010506">
    <property type="term" value="P:regulation of autophagy"/>
    <property type="evidence" value="ECO:0007669"/>
    <property type="project" value="InterPro"/>
</dbReference>
<dbReference type="Proteomes" id="UP000785679">
    <property type="component" value="Unassembled WGS sequence"/>
</dbReference>
<dbReference type="InterPro" id="IPR000719">
    <property type="entry name" value="Prot_kinase_dom"/>
</dbReference>
<dbReference type="GO" id="GO:0005829">
    <property type="term" value="C:cytosol"/>
    <property type="evidence" value="ECO:0007669"/>
    <property type="project" value="TreeGrafter"/>
</dbReference>
<dbReference type="GO" id="GO:0004674">
    <property type="term" value="F:protein serine/threonine kinase activity"/>
    <property type="evidence" value="ECO:0007669"/>
    <property type="project" value="InterPro"/>
</dbReference>
<accession>A0A8J8T8X2</accession>
<keyword evidence="8" id="KW-1185">Reference proteome</keyword>
<evidence type="ECO:0000256" key="3">
    <source>
        <dbReference type="ARBA" id="ARBA00022777"/>
    </source>
</evidence>
<dbReference type="OrthoDB" id="10252171at2759"/>
<dbReference type="PROSITE" id="PS50011">
    <property type="entry name" value="PROTEIN_KINASE_DOM"/>
    <property type="match status" value="1"/>
</dbReference>
<feature type="compositionally biased region" description="Polar residues" evidence="5">
    <location>
        <begin position="75"/>
        <end position="90"/>
    </location>
</feature>
<evidence type="ECO:0000313" key="7">
    <source>
        <dbReference type="EMBL" id="TNV86045.1"/>
    </source>
</evidence>
<comment type="caution">
    <text evidence="7">The sequence shown here is derived from an EMBL/GenBank/DDBJ whole genome shotgun (WGS) entry which is preliminary data.</text>
</comment>
<organism evidence="7 8">
    <name type="scientific">Halteria grandinella</name>
    <dbReference type="NCBI Taxonomy" id="5974"/>
    <lineage>
        <taxon>Eukaryota</taxon>
        <taxon>Sar</taxon>
        <taxon>Alveolata</taxon>
        <taxon>Ciliophora</taxon>
        <taxon>Intramacronucleata</taxon>
        <taxon>Spirotrichea</taxon>
        <taxon>Stichotrichia</taxon>
        <taxon>Sporadotrichida</taxon>
        <taxon>Halteriidae</taxon>
        <taxon>Halteria</taxon>
    </lineage>
</organism>
<reference evidence="7" key="1">
    <citation type="submission" date="2019-06" db="EMBL/GenBank/DDBJ databases">
        <authorList>
            <person name="Zheng W."/>
        </authorList>
    </citation>
    <scope>NUCLEOTIDE SEQUENCE</scope>
    <source>
        <strain evidence="7">QDHG01</strain>
    </source>
</reference>
<dbReference type="PROSITE" id="PS00108">
    <property type="entry name" value="PROTEIN_KINASE_ST"/>
    <property type="match status" value="1"/>
</dbReference>
<dbReference type="PANTHER" id="PTHR24348">
    <property type="entry name" value="SERINE/THREONINE-PROTEIN KINASE UNC-51-RELATED"/>
    <property type="match status" value="1"/>
</dbReference>
<feature type="compositionally biased region" description="Polar residues" evidence="5">
    <location>
        <begin position="15"/>
        <end position="25"/>
    </location>
</feature>
<keyword evidence="1" id="KW-0808">Transferase</keyword>
<gene>
    <name evidence="7" type="ORF">FGO68_gene10843</name>
</gene>
<feature type="region of interest" description="Disordered" evidence="5">
    <location>
        <begin position="993"/>
        <end position="1053"/>
    </location>
</feature>
<dbReference type="GO" id="GO:0016020">
    <property type="term" value="C:membrane"/>
    <property type="evidence" value="ECO:0007669"/>
    <property type="project" value="TreeGrafter"/>
</dbReference>
<dbReference type="InterPro" id="IPR011009">
    <property type="entry name" value="Kinase-like_dom_sf"/>
</dbReference>
<protein>
    <recommendedName>
        <fullName evidence="6">Protein kinase domain-containing protein</fullName>
    </recommendedName>
</protein>
<keyword evidence="2" id="KW-0547">Nucleotide-binding</keyword>
<proteinExistence type="predicted"/>
<dbReference type="Pfam" id="PF00069">
    <property type="entry name" value="Pkinase"/>
    <property type="match status" value="1"/>
</dbReference>
<keyword evidence="3" id="KW-0418">Kinase</keyword>
<evidence type="ECO:0000256" key="2">
    <source>
        <dbReference type="ARBA" id="ARBA00022741"/>
    </source>
</evidence>
<feature type="compositionally biased region" description="Polar residues" evidence="5">
    <location>
        <begin position="993"/>
        <end position="1006"/>
    </location>
</feature>
<keyword evidence="4" id="KW-0067">ATP-binding</keyword>
<dbReference type="PANTHER" id="PTHR24348:SF22">
    <property type="entry name" value="NON-SPECIFIC SERINE_THREONINE PROTEIN KINASE"/>
    <property type="match status" value="1"/>
</dbReference>